<proteinExistence type="predicted"/>
<reference evidence="2" key="1">
    <citation type="submission" date="2017-02" db="UniProtKB">
        <authorList>
            <consortium name="WormBaseParasite"/>
        </authorList>
    </citation>
    <scope>IDENTIFICATION</scope>
</reference>
<protein>
    <submittedName>
        <fullName evidence="2">PHYTOCHROME_2 domain-containing protein</fullName>
    </submittedName>
</protein>
<keyword evidence="1" id="KW-1185">Reference proteome</keyword>
<dbReference type="WBParaSite" id="ALUE_0002206801-mRNA-1">
    <property type="protein sequence ID" value="ALUE_0002206801-mRNA-1"/>
    <property type="gene ID" value="ALUE_0002206801"/>
</dbReference>
<dbReference type="Proteomes" id="UP000036681">
    <property type="component" value="Unplaced"/>
</dbReference>
<sequence length="125" mass="14264">MSDRFTQRSSHENEPISCEVIGSLQVSSDGWMVNVLVTDHTARDLFCNVDNDALERLLGFSFKECKRLFTAKERKKLLQYKRRAINVLQIFTRLDLVLTIEFSPSFDIIPLIVDVTNLANALGIC</sequence>
<name>A0A0M3ITJ0_ASCLU</name>
<evidence type="ECO:0000313" key="2">
    <source>
        <dbReference type="WBParaSite" id="ALUE_0002206801-mRNA-1"/>
    </source>
</evidence>
<organism evidence="1 2">
    <name type="scientific">Ascaris lumbricoides</name>
    <name type="common">Giant roundworm</name>
    <dbReference type="NCBI Taxonomy" id="6252"/>
    <lineage>
        <taxon>Eukaryota</taxon>
        <taxon>Metazoa</taxon>
        <taxon>Ecdysozoa</taxon>
        <taxon>Nematoda</taxon>
        <taxon>Chromadorea</taxon>
        <taxon>Rhabditida</taxon>
        <taxon>Spirurina</taxon>
        <taxon>Ascaridomorpha</taxon>
        <taxon>Ascaridoidea</taxon>
        <taxon>Ascarididae</taxon>
        <taxon>Ascaris</taxon>
    </lineage>
</organism>
<evidence type="ECO:0000313" key="1">
    <source>
        <dbReference type="Proteomes" id="UP000036681"/>
    </source>
</evidence>
<accession>A0A0M3ITJ0</accession>
<dbReference type="AlphaFoldDB" id="A0A0M3ITJ0"/>